<dbReference type="InterPro" id="IPR013766">
    <property type="entry name" value="Thioredoxin_domain"/>
</dbReference>
<reference evidence="2 3" key="1">
    <citation type="submission" date="2019-03" db="EMBL/GenBank/DDBJ databases">
        <title>Rhodobacteraceae bacterium SM1902, a new member of the family Rhodobacteraceae isolated from Yantai.</title>
        <authorList>
            <person name="Sun Y."/>
        </authorList>
    </citation>
    <scope>NUCLEOTIDE SEQUENCE [LARGE SCALE GENOMIC DNA]</scope>
    <source>
        <strain evidence="2 3">SM1902</strain>
    </source>
</reference>
<dbReference type="PANTHER" id="PTHR45663:SF11">
    <property type="entry name" value="GEO12009P1"/>
    <property type="match status" value="1"/>
</dbReference>
<accession>A0A4R6AS17</accession>
<dbReference type="EMBL" id="SMZO01000032">
    <property type="protein sequence ID" value="TDL86372.1"/>
    <property type="molecule type" value="Genomic_DNA"/>
</dbReference>
<dbReference type="GO" id="GO:0005829">
    <property type="term" value="C:cytosol"/>
    <property type="evidence" value="ECO:0007669"/>
    <property type="project" value="TreeGrafter"/>
</dbReference>
<dbReference type="Pfam" id="PF00085">
    <property type="entry name" value="Thioredoxin"/>
    <property type="match status" value="1"/>
</dbReference>
<dbReference type="AlphaFoldDB" id="A0A4R6AS17"/>
<dbReference type="CDD" id="cd02947">
    <property type="entry name" value="TRX_family"/>
    <property type="match status" value="1"/>
</dbReference>
<evidence type="ECO:0000259" key="1">
    <source>
        <dbReference type="PROSITE" id="PS51352"/>
    </source>
</evidence>
<dbReference type="GO" id="GO:0045454">
    <property type="term" value="P:cell redox homeostasis"/>
    <property type="evidence" value="ECO:0007669"/>
    <property type="project" value="TreeGrafter"/>
</dbReference>
<feature type="domain" description="Thioredoxin" evidence="1">
    <location>
        <begin position="55"/>
        <end position="161"/>
    </location>
</feature>
<evidence type="ECO:0000313" key="2">
    <source>
        <dbReference type="EMBL" id="TDL86372.1"/>
    </source>
</evidence>
<proteinExistence type="predicted"/>
<dbReference type="PANTHER" id="PTHR45663">
    <property type="entry name" value="GEO12009P1"/>
    <property type="match status" value="1"/>
</dbReference>
<dbReference type="SUPFAM" id="SSF52833">
    <property type="entry name" value="Thioredoxin-like"/>
    <property type="match status" value="1"/>
</dbReference>
<name>A0A4R6AS17_9RHOB</name>
<gene>
    <name evidence="2" type="ORF">E2L05_13540</name>
</gene>
<sequence>MCLVTRAPVHICDMEGEMTKQALVCLYCAEINALPKPADLELCVCTACGRELMPQVPIDVSPDFFAKAARFDAIPLIVDFWAPWCATSRLLKGELQDAASAFAGCIRAIAVNVEDDRHLSTAYAIDVLPTLAMFQNGVECWRQSGVKRAHLIEDWIRGRTSCLV</sequence>
<organism evidence="2 3">
    <name type="scientific">Meridianimarinicoccus aquatilis</name>
    <dbReference type="NCBI Taxonomy" id="2552766"/>
    <lineage>
        <taxon>Bacteria</taxon>
        <taxon>Pseudomonadati</taxon>
        <taxon>Pseudomonadota</taxon>
        <taxon>Alphaproteobacteria</taxon>
        <taxon>Rhodobacterales</taxon>
        <taxon>Paracoccaceae</taxon>
        <taxon>Meridianimarinicoccus</taxon>
    </lineage>
</organism>
<dbReference type="InterPro" id="IPR036249">
    <property type="entry name" value="Thioredoxin-like_sf"/>
</dbReference>
<dbReference type="Gene3D" id="3.40.30.10">
    <property type="entry name" value="Glutaredoxin"/>
    <property type="match status" value="1"/>
</dbReference>
<protein>
    <recommendedName>
        <fullName evidence="1">Thioredoxin domain-containing protein</fullName>
    </recommendedName>
</protein>
<comment type="caution">
    <text evidence="2">The sequence shown here is derived from an EMBL/GenBank/DDBJ whole genome shotgun (WGS) entry which is preliminary data.</text>
</comment>
<dbReference type="GO" id="GO:0015035">
    <property type="term" value="F:protein-disulfide reductase activity"/>
    <property type="evidence" value="ECO:0007669"/>
    <property type="project" value="TreeGrafter"/>
</dbReference>
<evidence type="ECO:0000313" key="3">
    <source>
        <dbReference type="Proteomes" id="UP000294562"/>
    </source>
</evidence>
<dbReference type="Proteomes" id="UP000294562">
    <property type="component" value="Unassembled WGS sequence"/>
</dbReference>
<keyword evidence="3" id="KW-1185">Reference proteome</keyword>
<dbReference type="PROSITE" id="PS51352">
    <property type="entry name" value="THIOREDOXIN_2"/>
    <property type="match status" value="1"/>
</dbReference>